<evidence type="ECO:0000256" key="4">
    <source>
        <dbReference type="ARBA" id="ARBA00022475"/>
    </source>
</evidence>
<dbReference type="Pfam" id="PF13520">
    <property type="entry name" value="AA_permease_2"/>
    <property type="match status" value="1"/>
</dbReference>
<dbReference type="EMBL" id="BMFZ01000010">
    <property type="protein sequence ID" value="GGA55763.1"/>
    <property type="molecule type" value="Genomic_DNA"/>
</dbReference>
<dbReference type="PANTHER" id="PTHR42770:SF18">
    <property type="entry name" value="ARGININE_AGMATINE ANTIPORTER"/>
    <property type="match status" value="1"/>
</dbReference>
<evidence type="ECO:0000256" key="1">
    <source>
        <dbReference type="ARBA" id="ARBA00004651"/>
    </source>
</evidence>
<comment type="similarity">
    <text evidence="2">Belongs to the amino acid-polyamine-organocation (APC) superfamily. Basic amino acid/polyamine antiporter (APA) (TC 2.A.3.2) family.</text>
</comment>
<comment type="caution">
    <text evidence="10">The sequence shown here is derived from an EMBL/GenBank/DDBJ whole genome shotgun (WGS) entry which is preliminary data.</text>
</comment>
<gene>
    <name evidence="10" type="ORF">GCM10011328_34000</name>
</gene>
<feature type="transmembrane region" description="Helical" evidence="9">
    <location>
        <begin position="45"/>
        <end position="63"/>
    </location>
</feature>
<dbReference type="InterPro" id="IPR050367">
    <property type="entry name" value="APC_superfamily"/>
</dbReference>
<evidence type="ECO:0000256" key="7">
    <source>
        <dbReference type="ARBA" id="ARBA00023136"/>
    </source>
</evidence>
<feature type="transmembrane region" description="Helical" evidence="9">
    <location>
        <begin position="414"/>
        <end position="434"/>
    </location>
</feature>
<reference evidence="11" key="1">
    <citation type="journal article" date="2019" name="Int. J. Syst. Evol. Microbiol.">
        <title>The Global Catalogue of Microorganisms (GCM) 10K type strain sequencing project: providing services to taxonomists for standard genome sequencing and annotation.</title>
        <authorList>
            <consortium name="The Broad Institute Genomics Platform"/>
            <consortium name="The Broad Institute Genome Sequencing Center for Infectious Disease"/>
            <person name="Wu L."/>
            <person name="Ma J."/>
        </authorList>
    </citation>
    <scope>NUCLEOTIDE SEQUENCE [LARGE SCALE GENOMIC DNA]</scope>
    <source>
        <strain evidence="11">CGMCC 1.12806</strain>
    </source>
</reference>
<feature type="transmembrane region" description="Helical" evidence="9">
    <location>
        <begin position="12"/>
        <end position="33"/>
    </location>
</feature>
<evidence type="ECO:0000256" key="3">
    <source>
        <dbReference type="ARBA" id="ARBA00021069"/>
    </source>
</evidence>
<comment type="subcellular location">
    <subcellularLocation>
        <location evidence="1">Cell membrane</location>
        <topology evidence="1">Multi-pass membrane protein</topology>
    </subcellularLocation>
</comment>
<feature type="transmembrane region" description="Helical" evidence="9">
    <location>
        <begin position="229"/>
        <end position="252"/>
    </location>
</feature>
<accession>A0ABQ1H2X8</accession>
<dbReference type="Proteomes" id="UP000627464">
    <property type="component" value="Unassembled WGS sequence"/>
</dbReference>
<keyword evidence="11" id="KW-1185">Reference proteome</keyword>
<feature type="transmembrane region" description="Helical" evidence="9">
    <location>
        <begin position="354"/>
        <end position="377"/>
    </location>
</feature>
<evidence type="ECO:0000256" key="2">
    <source>
        <dbReference type="ARBA" id="ARBA00008220"/>
    </source>
</evidence>
<name>A0ABQ1H2X8_9GAMM</name>
<keyword evidence="4" id="KW-1003">Cell membrane</keyword>
<evidence type="ECO:0000313" key="10">
    <source>
        <dbReference type="EMBL" id="GGA55763.1"/>
    </source>
</evidence>
<comment type="function">
    <text evidence="8">Major component of the acid-resistance (AR) system allowing enteric pathogens to survive the acidic environment in the stomach. Exchanges extracellular arginine for its intracellular decarboxylation product agmatine (Agm) thereby expelling intracellular protons. Probably undergoes several conformational states in order to translocate the substrate across the membrane; keeps the substrate accessible to only 1 side of the membrane at a time by opening and closing 3 membrane-internal gates.</text>
</comment>
<proteinExistence type="inferred from homology"/>
<evidence type="ECO:0000256" key="9">
    <source>
        <dbReference type="SAM" id="Phobius"/>
    </source>
</evidence>
<dbReference type="RefSeq" id="WP_188474732.1">
    <property type="nucleotide sequence ID" value="NZ_BMFZ01000010.1"/>
</dbReference>
<feature type="transmembrane region" description="Helical" evidence="9">
    <location>
        <begin position="155"/>
        <end position="175"/>
    </location>
</feature>
<evidence type="ECO:0000256" key="6">
    <source>
        <dbReference type="ARBA" id="ARBA00022989"/>
    </source>
</evidence>
<feature type="transmembrane region" description="Helical" evidence="9">
    <location>
        <begin position="272"/>
        <end position="298"/>
    </location>
</feature>
<feature type="transmembrane region" description="Helical" evidence="9">
    <location>
        <begin position="93"/>
        <end position="118"/>
    </location>
</feature>
<keyword evidence="6 9" id="KW-1133">Transmembrane helix</keyword>
<dbReference type="PIRSF" id="PIRSF006060">
    <property type="entry name" value="AA_transporter"/>
    <property type="match status" value="1"/>
</dbReference>
<sequence>MDHINKNAVKKMGLVALTLVTASNMMGSGVFMLPTNLANVGYISIYGWGITICGVIALALVFAKNSLITPRDGGIVAYASDAFGPFIGFQTTICYWISAWVGNVALLVAGVGYLSYFFPILKDPVFSSIAAIIILWAFIAFSSLGARVAGRSQSFTACCMLVVVLGIGFIGWFWFKPALFTQVYNGTKGSDTSAIFYAASLALWGFLGVESAVVSSGQVDNPESTVPKATVLGLLIAAICYVSSCTVIMGLVPHKELVNSAAPFADAARYMFGPVAGEIVSTLSIIACFGSISGWLILQSEAPKAGAKQGLFPSFFADVNKNDVPIKGLIVSGILMTVVLLTTASPDLAKQFQIIILMSVFASLLPYMYALISLPIIMVAKSLNKGFSFVFYCTLAVIGIAYCLFALFGSGESAMFWGVLMMLLSIPLYALVAAKRKKAGDEILYSSQDE</sequence>
<dbReference type="InterPro" id="IPR002293">
    <property type="entry name" value="AA/rel_permease1"/>
</dbReference>
<evidence type="ECO:0000256" key="5">
    <source>
        <dbReference type="ARBA" id="ARBA00022692"/>
    </source>
</evidence>
<keyword evidence="7 9" id="KW-0472">Membrane</keyword>
<feature type="transmembrane region" description="Helical" evidence="9">
    <location>
        <begin position="389"/>
        <end position="408"/>
    </location>
</feature>
<dbReference type="Gene3D" id="1.20.1740.10">
    <property type="entry name" value="Amino acid/polyamine transporter I"/>
    <property type="match status" value="1"/>
</dbReference>
<evidence type="ECO:0000256" key="8">
    <source>
        <dbReference type="ARBA" id="ARBA00045636"/>
    </source>
</evidence>
<organism evidence="10 11">
    <name type="scientific">Hafnia psychrotolerans</name>
    <dbReference type="NCBI Taxonomy" id="1477018"/>
    <lineage>
        <taxon>Bacteria</taxon>
        <taxon>Pseudomonadati</taxon>
        <taxon>Pseudomonadota</taxon>
        <taxon>Gammaproteobacteria</taxon>
        <taxon>Enterobacterales</taxon>
        <taxon>Hafniaceae</taxon>
        <taxon>Hafnia</taxon>
    </lineage>
</organism>
<feature type="transmembrane region" description="Helical" evidence="9">
    <location>
        <begin position="124"/>
        <end position="143"/>
    </location>
</feature>
<protein>
    <recommendedName>
        <fullName evidence="3">Arginine/agmatine antiporter</fullName>
    </recommendedName>
</protein>
<dbReference type="PANTHER" id="PTHR42770">
    <property type="entry name" value="AMINO ACID TRANSPORTER-RELATED"/>
    <property type="match status" value="1"/>
</dbReference>
<feature type="transmembrane region" description="Helical" evidence="9">
    <location>
        <begin position="195"/>
        <end position="217"/>
    </location>
</feature>
<feature type="transmembrane region" description="Helical" evidence="9">
    <location>
        <begin position="324"/>
        <end position="342"/>
    </location>
</feature>
<evidence type="ECO:0000313" key="11">
    <source>
        <dbReference type="Proteomes" id="UP000627464"/>
    </source>
</evidence>
<keyword evidence="5 9" id="KW-0812">Transmembrane</keyword>